<name>A0AA38NK20_9AGAR</name>
<sequence>MSLLWSLWMISTALAVPFPVNTIQTGMVTDGNNDHLDAYAVRSDSYALVARGEGNSKVEGGSTSGSTSSKKAVFYYFDCESDEFLAAWYLESDPGQSSTVRPHCSGKYRLTKFELSYGGLKSFQRVTIYYGRVLVAVHHALIPISDSTPPSSQTYAALMNSKATKSADLKYVLHVTAEYEVGAWEAMQRAEGQGMEEIQETGDWTDDSA</sequence>
<feature type="chain" id="PRO_5041427538" evidence="1">
    <location>
        <begin position="16"/>
        <end position="209"/>
    </location>
</feature>
<comment type="caution">
    <text evidence="2">The sequence shown here is derived from an EMBL/GenBank/DDBJ whole genome shotgun (WGS) entry which is preliminary data.</text>
</comment>
<proteinExistence type="predicted"/>
<dbReference type="Proteomes" id="UP001163798">
    <property type="component" value="Unassembled WGS sequence"/>
</dbReference>
<reference evidence="2" key="1">
    <citation type="submission" date="2022-08" db="EMBL/GenBank/DDBJ databases">
        <authorList>
            <consortium name="DOE Joint Genome Institute"/>
            <person name="Min B."/>
            <person name="Riley R."/>
            <person name="Sierra-Patev S."/>
            <person name="Naranjo-Ortiz M."/>
            <person name="Looney B."/>
            <person name="Konkel Z."/>
            <person name="Slot J.C."/>
            <person name="Sakamoto Y."/>
            <person name="Steenwyk J.L."/>
            <person name="Rokas A."/>
            <person name="Carro J."/>
            <person name="Camarero S."/>
            <person name="Ferreira P."/>
            <person name="Molpeceres G."/>
            <person name="Ruiz-Duenas F.J."/>
            <person name="Serrano A."/>
            <person name="Henrissat B."/>
            <person name="Drula E."/>
            <person name="Hughes K.W."/>
            <person name="Mata J.L."/>
            <person name="Ishikawa N.K."/>
            <person name="Vargas-Isla R."/>
            <person name="Ushijima S."/>
            <person name="Smith C.A."/>
            <person name="Ahrendt S."/>
            <person name="Andreopoulos W."/>
            <person name="He G."/>
            <person name="Labutti K."/>
            <person name="Lipzen A."/>
            <person name="Ng V."/>
            <person name="Sandor L."/>
            <person name="Barry K."/>
            <person name="Martinez A.T."/>
            <person name="Xiao Y."/>
            <person name="Gibbons J.G."/>
            <person name="Terashima K."/>
            <person name="Hibbett D.S."/>
            <person name="Grigoriev I.V."/>
        </authorList>
    </citation>
    <scope>NUCLEOTIDE SEQUENCE</scope>
    <source>
        <strain evidence="2">TFB10291</strain>
    </source>
</reference>
<dbReference type="EMBL" id="MU793479">
    <property type="protein sequence ID" value="KAJ3782388.1"/>
    <property type="molecule type" value="Genomic_DNA"/>
</dbReference>
<keyword evidence="3" id="KW-1185">Reference proteome</keyword>
<keyword evidence="1" id="KW-0732">Signal</keyword>
<accession>A0AA38NK20</accession>
<feature type="signal peptide" evidence="1">
    <location>
        <begin position="1"/>
        <end position="15"/>
    </location>
</feature>
<evidence type="ECO:0000313" key="3">
    <source>
        <dbReference type="Proteomes" id="UP001163798"/>
    </source>
</evidence>
<evidence type="ECO:0000313" key="2">
    <source>
        <dbReference type="EMBL" id="KAJ3782388.1"/>
    </source>
</evidence>
<organism evidence="2 3">
    <name type="scientific">Lentinula aff. detonsa</name>
    <dbReference type="NCBI Taxonomy" id="2804958"/>
    <lineage>
        <taxon>Eukaryota</taxon>
        <taxon>Fungi</taxon>
        <taxon>Dikarya</taxon>
        <taxon>Basidiomycota</taxon>
        <taxon>Agaricomycotina</taxon>
        <taxon>Agaricomycetes</taxon>
        <taxon>Agaricomycetidae</taxon>
        <taxon>Agaricales</taxon>
        <taxon>Marasmiineae</taxon>
        <taxon>Omphalotaceae</taxon>
        <taxon>Lentinula</taxon>
    </lineage>
</organism>
<gene>
    <name evidence="2" type="ORF">GGU10DRAFT_335596</name>
</gene>
<dbReference type="AlphaFoldDB" id="A0AA38NK20"/>
<evidence type="ECO:0000256" key="1">
    <source>
        <dbReference type="SAM" id="SignalP"/>
    </source>
</evidence>
<protein>
    <submittedName>
        <fullName evidence="2">Uncharacterized protein</fullName>
    </submittedName>
</protein>